<dbReference type="Gene3D" id="3.30.200.20">
    <property type="entry name" value="Phosphorylase Kinase, domain 1"/>
    <property type="match status" value="2"/>
</dbReference>
<dbReference type="InterPro" id="IPR008271">
    <property type="entry name" value="Ser/Thr_kinase_AS"/>
</dbReference>
<dbReference type="PANTHER" id="PTHR24356:SF400">
    <property type="entry name" value="SERINE_THREONINE-PROTEIN KINASE CBK1"/>
    <property type="match status" value="1"/>
</dbReference>
<dbReference type="Gene3D" id="1.10.510.10">
    <property type="entry name" value="Transferase(Phosphotransferase) domain 1"/>
    <property type="match status" value="2"/>
</dbReference>
<evidence type="ECO:0000256" key="1">
    <source>
        <dbReference type="ARBA" id="ARBA00012513"/>
    </source>
</evidence>
<dbReference type="Pfam" id="PF00069">
    <property type="entry name" value="Pkinase"/>
    <property type="match status" value="1"/>
</dbReference>
<dbReference type="SMART" id="SM00133">
    <property type="entry name" value="S_TK_X"/>
    <property type="match status" value="1"/>
</dbReference>
<evidence type="ECO:0000256" key="8">
    <source>
        <dbReference type="ARBA" id="ARBA00048679"/>
    </source>
</evidence>
<dbReference type="PROSITE" id="PS51285">
    <property type="entry name" value="AGC_KINASE_CTER"/>
    <property type="match status" value="1"/>
</dbReference>
<protein>
    <recommendedName>
        <fullName evidence="1">non-specific serine/threonine protein kinase</fullName>
        <ecNumber evidence="1">2.7.11.1</ecNumber>
    </recommendedName>
</protein>
<gene>
    <name evidence="13" type="ORF">SCAR479_13526</name>
</gene>
<accession>A0ABR2X7P0</accession>
<keyword evidence="14" id="KW-1185">Reference proteome</keyword>
<dbReference type="InterPro" id="IPR000719">
    <property type="entry name" value="Prot_kinase_dom"/>
</dbReference>
<keyword evidence="4 9" id="KW-0547">Nucleotide-binding</keyword>
<evidence type="ECO:0000259" key="12">
    <source>
        <dbReference type="PROSITE" id="PS51285"/>
    </source>
</evidence>
<dbReference type="EMBL" id="JARVKM010000110">
    <property type="protein sequence ID" value="KAK9769808.1"/>
    <property type="molecule type" value="Genomic_DNA"/>
</dbReference>
<keyword evidence="3" id="KW-0808">Transferase</keyword>
<evidence type="ECO:0000256" key="6">
    <source>
        <dbReference type="ARBA" id="ARBA00022840"/>
    </source>
</evidence>
<evidence type="ECO:0000259" key="11">
    <source>
        <dbReference type="PROSITE" id="PS50011"/>
    </source>
</evidence>
<feature type="domain" description="AGC-kinase C-terminal" evidence="12">
    <location>
        <begin position="424"/>
        <end position="521"/>
    </location>
</feature>
<feature type="domain" description="Protein kinase" evidence="11">
    <location>
        <begin position="94"/>
        <end position="507"/>
    </location>
</feature>
<reference evidence="13 14" key="1">
    <citation type="submission" date="2024-02" db="EMBL/GenBank/DDBJ databases">
        <title>First draft genome assembly of two strains of Seiridium cardinale.</title>
        <authorList>
            <person name="Emiliani G."/>
            <person name="Scali E."/>
        </authorList>
    </citation>
    <scope>NUCLEOTIDE SEQUENCE [LARGE SCALE GENOMIC DNA]</scope>
    <source>
        <strain evidence="13 14">BM-138-000479</strain>
    </source>
</reference>
<evidence type="ECO:0000256" key="3">
    <source>
        <dbReference type="ARBA" id="ARBA00022679"/>
    </source>
</evidence>
<dbReference type="PROSITE" id="PS00108">
    <property type="entry name" value="PROTEIN_KINASE_ST"/>
    <property type="match status" value="1"/>
</dbReference>
<dbReference type="InterPro" id="IPR011009">
    <property type="entry name" value="Kinase-like_dom_sf"/>
</dbReference>
<feature type="region of interest" description="Disordered" evidence="10">
    <location>
        <begin position="456"/>
        <end position="493"/>
    </location>
</feature>
<dbReference type="SUPFAM" id="SSF56112">
    <property type="entry name" value="Protein kinase-like (PK-like)"/>
    <property type="match status" value="1"/>
</dbReference>
<evidence type="ECO:0000313" key="13">
    <source>
        <dbReference type="EMBL" id="KAK9769808.1"/>
    </source>
</evidence>
<evidence type="ECO:0000256" key="7">
    <source>
        <dbReference type="ARBA" id="ARBA00047899"/>
    </source>
</evidence>
<dbReference type="SMART" id="SM00220">
    <property type="entry name" value="S_TKc"/>
    <property type="match status" value="1"/>
</dbReference>
<keyword evidence="2" id="KW-0723">Serine/threonine-protein kinase</keyword>
<evidence type="ECO:0000256" key="9">
    <source>
        <dbReference type="PROSITE-ProRule" id="PRU10141"/>
    </source>
</evidence>
<keyword evidence="6 9" id="KW-0067">ATP-binding</keyword>
<comment type="catalytic activity">
    <reaction evidence="7">
        <text>L-threonyl-[protein] + ATP = O-phospho-L-threonyl-[protein] + ADP + H(+)</text>
        <dbReference type="Rhea" id="RHEA:46608"/>
        <dbReference type="Rhea" id="RHEA-COMP:11060"/>
        <dbReference type="Rhea" id="RHEA-COMP:11605"/>
        <dbReference type="ChEBI" id="CHEBI:15378"/>
        <dbReference type="ChEBI" id="CHEBI:30013"/>
        <dbReference type="ChEBI" id="CHEBI:30616"/>
        <dbReference type="ChEBI" id="CHEBI:61977"/>
        <dbReference type="ChEBI" id="CHEBI:456216"/>
        <dbReference type="EC" id="2.7.11.1"/>
    </reaction>
</comment>
<dbReference type="PANTHER" id="PTHR24356">
    <property type="entry name" value="SERINE/THREONINE-PROTEIN KINASE"/>
    <property type="match status" value="1"/>
</dbReference>
<feature type="compositionally biased region" description="Basic and acidic residues" evidence="10">
    <location>
        <begin position="482"/>
        <end position="493"/>
    </location>
</feature>
<evidence type="ECO:0000256" key="5">
    <source>
        <dbReference type="ARBA" id="ARBA00022777"/>
    </source>
</evidence>
<organism evidence="13 14">
    <name type="scientific">Seiridium cardinale</name>
    <dbReference type="NCBI Taxonomy" id="138064"/>
    <lineage>
        <taxon>Eukaryota</taxon>
        <taxon>Fungi</taxon>
        <taxon>Dikarya</taxon>
        <taxon>Ascomycota</taxon>
        <taxon>Pezizomycotina</taxon>
        <taxon>Sordariomycetes</taxon>
        <taxon>Xylariomycetidae</taxon>
        <taxon>Amphisphaeriales</taxon>
        <taxon>Sporocadaceae</taxon>
        <taxon>Seiridium</taxon>
    </lineage>
</organism>
<dbReference type="InterPro" id="IPR017441">
    <property type="entry name" value="Protein_kinase_ATP_BS"/>
</dbReference>
<dbReference type="InterPro" id="IPR000961">
    <property type="entry name" value="AGC-kinase_C"/>
</dbReference>
<proteinExistence type="predicted"/>
<comment type="catalytic activity">
    <reaction evidence="8">
        <text>L-seryl-[protein] + ATP = O-phospho-L-seryl-[protein] + ADP + H(+)</text>
        <dbReference type="Rhea" id="RHEA:17989"/>
        <dbReference type="Rhea" id="RHEA-COMP:9863"/>
        <dbReference type="Rhea" id="RHEA-COMP:11604"/>
        <dbReference type="ChEBI" id="CHEBI:15378"/>
        <dbReference type="ChEBI" id="CHEBI:29999"/>
        <dbReference type="ChEBI" id="CHEBI:30616"/>
        <dbReference type="ChEBI" id="CHEBI:83421"/>
        <dbReference type="ChEBI" id="CHEBI:456216"/>
        <dbReference type="EC" id="2.7.11.1"/>
    </reaction>
</comment>
<sequence length="522" mass="59760">MAPTIKTAENAAAAKIYLETHYYNVVTKPTPRSLRLQCLEAQLYRSELSDEQKHTRRMIFYQNESDHLRETRVLKSRSFHPALMDLPSKLEDRYEVLRILGKGSFGVVRLVRQKATHKPDAPSTPLAVYAMKVIRKSAMLRAGQEGHLKAERDLLVSSDGSNWIVPLIASFQDPANLYLVMEFMPGGDFLGLLIRKNILSEPVTRFYIAEMVLCIEEAHSLGCIHRDIKPDNFLVSSSGHLKISDFGLAYDGHWSHDTSYYHTHRYSLVHKLGLSIKGNAQDQSQGFDGTMKWARNVAEGMKKHLRGEGQSSSVNHGHEPLLNWRDRCGNRTAARSVVGTSQYMAPEVLREAGGRQETKRNIIDHRHTLAFPYLPLISYRCMDLLSQLICEKEQRLCSKRYRNFTGCAVYPHDAEDIKAHKWFRNIPWDRLHLISPPFVPRISSLEDAHYFDEDKPISDWSKSQPGTETEAMGENGKKERKRPRDVLLRDRQTKETVMGIRKQSAFLGYTWTRKAGRESVAN</sequence>
<evidence type="ECO:0000256" key="2">
    <source>
        <dbReference type="ARBA" id="ARBA00022527"/>
    </source>
</evidence>
<dbReference type="EC" id="2.7.11.1" evidence="1"/>
<evidence type="ECO:0000256" key="4">
    <source>
        <dbReference type="ARBA" id="ARBA00022741"/>
    </source>
</evidence>
<keyword evidence="5" id="KW-0418">Kinase</keyword>
<evidence type="ECO:0000256" key="10">
    <source>
        <dbReference type="SAM" id="MobiDB-lite"/>
    </source>
</evidence>
<feature type="binding site" evidence="9">
    <location>
        <position position="132"/>
    </location>
    <ligand>
        <name>ATP</name>
        <dbReference type="ChEBI" id="CHEBI:30616"/>
    </ligand>
</feature>
<dbReference type="InterPro" id="IPR050236">
    <property type="entry name" value="Ser_Thr_kinase_AGC"/>
</dbReference>
<dbReference type="Proteomes" id="UP001465668">
    <property type="component" value="Unassembled WGS sequence"/>
</dbReference>
<comment type="caution">
    <text evidence="13">The sequence shown here is derived from an EMBL/GenBank/DDBJ whole genome shotgun (WGS) entry which is preliminary data.</text>
</comment>
<evidence type="ECO:0000313" key="14">
    <source>
        <dbReference type="Proteomes" id="UP001465668"/>
    </source>
</evidence>
<dbReference type="PROSITE" id="PS50011">
    <property type="entry name" value="PROTEIN_KINASE_DOM"/>
    <property type="match status" value="1"/>
</dbReference>
<dbReference type="PROSITE" id="PS00107">
    <property type="entry name" value="PROTEIN_KINASE_ATP"/>
    <property type="match status" value="1"/>
</dbReference>
<name>A0ABR2X7P0_9PEZI</name>